<keyword evidence="1" id="KW-1133">Transmembrane helix</keyword>
<dbReference type="AlphaFoldDB" id="A0A829PMI6"/>
<dbReference type="EMBL" id="JAOX01000001">
    <property type="protein sequence ID" value="ETZ87902.1"/>
    <property type="molecule type" value="Genomic_DNA"/>
</dbReference>
<protein>
    <recommendedName>
        <fullName evidence="4">Transmembrane protein</fullName>
    </recommendedName>
</protein>
<evidence type="ECO:0008006" key="4">
    <source>
        <dbReference type="Google" id="ProtNLM"/>
    </source>
</evidence>
<comment type="caution">
    <text evidence="2">The sequence shown here is derived from an EMBL/GenBank/DDBJ whole genome shotgun (WGS) entry which is preliminary data.</text>
</comment>
<accession>A0A829PMI6</accession>
<evidence type="ECO:0000256" key="1">
    <source>
        <dbReference type="SAM" id="Phobius"/>
    </source>
</evidence>
<evidence type="ECO:0000313" key="2">
    <source>
        <dbReference type="EMBL" id="ETZ87902.1"/>
    </source>
</evidence>
<sequence>MNGSRGSIWTDGRTWIGLFLIGSVLLGWGILSLPLDGTVRAMMLFFAILVAAVGCGGGWLETMSSTPLPALDHTPRVARVREVVCQWEHPDTTEEEETRRIIVEYLGGDGRTHVAHLGDLIHESSIDQFTPESSWHVYAFADPELADTMVLLTEAHDDMWRSGYLITGLHGNTEFSSLQQPAAGSPFLNGKRRFVS</sequence>
<name>A0A829PMI6_9MYCO</name>
<dbReference type="Proteomes" id="UP000019854">
    <property type="component" value="Unassembled WGS sequence"/>
</dbReference>
<evidence type="ECO:0000313" key="3">
    <source>
        <dbReference type="Proteomes" id="UP000019854"/>
    </source>
</evidence>
<proteinExistence type="predicted"/>
<keyword evidence="1" id="KW-0812">Transmembrane</keyword>
<keyword evidence="1" id="KW-0472">Membrane</keyword>
<gene>
    <name evidence="2" type="ORF">L829_1457</name>
</gene>
<feature type="transmembrane region" description="Helical" evidence="1">
    <location>
        <begin position="12"/>
        <end position="35"/>
    </location>
</feature>
<organism evidence="2 3">
    <name type="scientific">Mycobacteroides abscessus MAB_030201_1075</name>
    <dbReference type="NCBI Taxonomy" id="1335410"/>
    <lineage>
        <taxon>Bacteria</taxon>
        <taxon>Bacillati</taxon>
        <taxon>Actinomycetota</taxon>
        <taxon>Actinomycetes</taxon>
        <taxon>Mycobacteriales</taxon>
        <taxon>Mycobacteriaceae</taxon>
        <taxon>Mycobacteroides</taxon>
        <taxon>Mycobacteroides abscessus</taxon>
    </lineage>
</organism>
<feature type="transmembrane region" description="Helical" evidence="1">
    <location>
        <begin position="41"/>
        <end position="60"/>
    </location>
</feature>
<reference evidence="2 3" key="1">
    <citation type="submission" date="2014-01" db="EMBL/GenBank/DDBJ databases">
        <authorList>
            <person name="Zelazny A."/>
            <person name="Olivier K."/>
            <person name="Sampaio E.P."/>
            <person name="Holland S.M."/>
            <person name="Tallon L.J."/>
            <person name="Sadzewicz L.K."/>
            <person name="Sengamalay N."/>
            <person name="Fraser C.M."/>
            <person name="Hine E."/>
            <person name="Shefchek K.A."/>
            <person name="Das S.P."/>
            <person name="Shallom S.J."/>
            <person name="Agrawal S."/>
            <person name="Tettelin H."/>
        </authorList>
    </citation>
    <scope>NUCLEOTIDE SEQUENCE [LARGE SCALE GENOMIC DNA]</scope>
    <source>
        <strain evidence="2 3">MAB_030201_1075</strain>
    </source>
</reference>